<organism evidence="2 3">
    <name type="scientific">Nocardiopsis lambiniae</name>
    <dbReference type="NCBI Taxonomy" id="3075539"/>
    <lineage>
        <taxon>Bacteria</taxon>
        <taxon>Bacillati</taxon>
        <taxon>Actinomycetota</taxon>
        <taxon>Actinomycetes</taxon>
        <taxon>Streptosporangiales</taxon>
        <taxon>Nocardiopsidaceae</taxon>
        <taxon>Nocardiopsis</taxon>
    </lineage>
</organism>
<evidence type="ECO:0000259" key="1">
    <source>
        <dbReference type="PROSITE" id="PS51462"/>
    </source>
</evidence>
<dbReference type="Gene3D" id="3.90.79.10">
    <property type="entry name" value="Nucleoside Triphosphate Pyrophosphohydrolase"/>
    <property type="match status" value="1"/>
</dbReference>
<proteinExistence type="predicted"/>
<dbReference type="InterPro" id="IPR015797">
    <property type="entry name" value="NUDIX_hydrolase-like_dom_sf"/>
</dbReference>
<dbReference type="EMBL" id="JAVREP010000025">
    <property type="protein sequence ID" value="MDT0331595.1"/>
    <property type="molecule type" value="Genomic_DNA"/>
</dbReference>
<reference evidence="3" key="1">
    <citation type="submission" date="2023-07" db="EMBL/GenBank/DDBJ databases">
        <title>30 novel species of actinomycetes from the DSMZ collection.</title>
        <authorList>
            <person name="Nouioui I."/>
        </authorList>
    </citation>
    <scope>NUCLEOTIDE SEQUENCE [LARGE SCALE GENOMIC DNA]</scope>
    <source>
        <strain evidence="3">DSM 44743</strain>
    </source>
</reference>
<sequence>MSLHADARAVLSAWAAPDERQEGLRRSYVDHLDTHPDAMWRSCLPGHITASSAVISAEGDRVVLTLHRVHRMWLQTGGHCEPRDATLGAAVLREAVEESGIEDLTLLPEPVRLDRHAVPCGGGSFHLDVQYAVLAPPGATPVIDPEESADLGWFPVEALPEPTDEVTRSLVSAAVEAVAAHRGYVR</sequence>
<evidence type="ECO:0000313" key="3">
    <source>
        <dbReference type="Proteomes" id="UP001183390"/>
    </source>
</evidence>
<keyword evidence="3" id="KW-1185">Reference proteome</keyword>
<dbReference type="PROSITE" id="PS51462">
    <property type="entry name" value="NUDIX"/>
    <property type="match status" value="1"/>
</dbReference>
<gene>
    <name evidence="2" type="ORF">RM479_24570</name>
</gene>
<accession>A0ABU2MHQ1</accession>
<dbReference type="Pfam" id="PF00293">
    <property type="entry name" value="NUDIX"/>
    <property type="match status" value="1"/>
</dbReference>
<dbReference type="InterPro" id="IPR000086">
    <property type="entry name" value="NUDIX_hydrolase_dom"/>
</dbReference>
<dbReference type="CDD" id="cd03674">
    <property type="entry name" value="NUDIX_Hydrolase"/>
    <property type="match status" value="1"/>
</dbReference>
<evidence type="ECO:0000313" key="2">
    <source>
        <dbReference type="EMBL" id="MDT0331595.1"/>
    </source>
</evidence>
<dbReference type="Proteomes" id="UP001183390">
    <property type="component" value="Unassembled WGS sequence"/>
</dbReference>
<dbReference type="RefSeq" id="WP_311514078.1">
    <property type="nucleotide sequence ID" value="NZ_JAVREP010000025.1"/>
</dbReference>
<dbReference type="SUPFAM" id="SSF55811">
    <property type="entry name" value="Nudix"/>
    <property type="match status" value="1"/>
</dbReference>
<name>A0ABU2MHQ1_9ACTN</name>
<protein>
    <submittedName>
        <fullName evidence="2">NUDIX domain-containing protein</fullName>
    </submittedName>
</protein>
<comment type="caution">
    <text evidence="2">The sequence shown here is derived from an EMBL/GenBank/DDBJ whole genome shotgun (WGS) entry which is preliminary data.</text>
</comment>
<feature type="domain" description="Nudix hydrolase" evidence="1">
    <location>
        <begin position="46"/>
        <end position="176"/>
    </location>
</feature>